<dbReference type="InterPro" id="IPR025996">
    <property type="entry name" value="MT1864/Rv1816-like_C"/>
</dbReference>
<evidence type="ECO:0000313" key="6">
    <source>
        <dbReference type="EMBL" id="MBA8816823.1"/>
    </source>
</evidence>
<feature type="domain" description="HTH tetR-type" evidence="5">
    <location>
        <begin position="5"/>
        <end position="65"/>
    </location>
</feature>
<dbReference type="GO" id="GO:0003677">
    <property type="term" value="F:DNA binding"/>
    <property type="evidence" value="ECO:0007669"/>
    <property type="project" value="UniProtKB-UniRule"/>
</dbReference>
<evidence type="ECO:0000256" key="2">
    <source>
        <dbReference type="ARBA" id="ARBA00023125"/>
    </source>
</evidence>
<dbReference type="AlphaFoldDB" id="A0A7W3PM42"/>
<feature type="DNA-binding region" description="H-T-H motif" evidence="4">
    <location>
        <begin position="28"/>
        <end position="47"/>
    </location>
</feature>
<evidence type="ECO:0000256" key="4">
    <source>
        <dbReference type="PROSITE-ProRule" id="PRU00335"/>
    </source>
</evidence>
<dbReference type="Gene3D" id="1.10.10.60">
    <property type="entry name" value="Homeodomain-like"/>
    <property type="match status" value="1"/>
</dbReference>
<dbReference type="Pfam" id="PF00440">
    <property type="entry name" value="TetR_N"/>
    <property type="match status" value="1"/>
</dbReference>
<keyword evidence="2 4" id="KW-0238">DNA-binding</keyword>
<gene>
    <name evidence="6" type="ORF">FHX48_001916</name>
</gene>
<dbReference type="InterPro" id="IPR001647">
    <property type="entry name" value="HTH_TetR"/>
</dbReference>
<dbReference type="InterPro" id="IPR009057">
    <property type="entry name" value="Homeodomain-like_sf"/>
</dbReference>
<evidence type="ECO:0000256" key="1">
    <source>
        <dbReference type="ARBA" id="ARBA00023015"/>
    </source>
</evidence>
<dbReference type="PROSITE" id="PS50977">
    <property type="entry name" value="HTH_TETR_2"/>
    <property type="match status" value="1"/>
</dbReference>
<evidence type="ECO:0000256" key="3">
    <source>
        <dbReference type="ARBA" id="ARBA00023163"/>
    </source>
</evidence>
<sequence length="199" mass="21492">MRTSTLSAAAVIDRGAELADEKGFATLTLAEVARSLKIQAPSLYTHVESLEALRDGIAILALRELSERITEAIMGRSSTSALAGFANAHREYARLRPGCWESLQRPQGEQVARADAARRLVQATNAVLHGYGITAPADHVHATRIMGSAINGFVHLERVGSFSYSEPEPDSTWPELIDALDTILRSWATGRAEPTGEIS</sequence>
<comment type="caution">
    <text evidence="6">The sequence shown here is derived from an EMBL/GenBank/DDBJ whole genome shotgun (WGS) entry which is preliminary data.</text>
</comment>
<keyword evidence="3" id="KW-0804">Transcription</keyword>
<name>A0A7W3PM42_9MICO</name>
<evidence type="ECO:0000259" key="5">
    <source>
        <dbReference type="PROSITE" id="PS50977"/>
    </source>
</evidence>
<proteinExistence type="predicted"/>
<dbReference type="Proteomes" id="UP000526083">
    <property type="component" value="Unassembled WGS sequence"/>
</dbReference>
<organism evidence="6 7">
    <name type="scientific">Microbacterium halimionae</name>
    <dbReference type="NCBI Taxonomy" id="1526413"/>
    <lineage>
        <taxon>Bacteria</taxon>
        <taxon>Bacillati</taxon>
        <taxon>Actinomycetota</taxon>
        <taxon>Actinomycetes</taxon>
        <taxon>Micrococcales</taxon>
        <taxon>Microbacteriaceae</taxon>
        <taxon>Microbacterium</taxon>
    </lineage>
</organism>
<dbReference type="SUPFAM" id="SSF46689">
    <property type="entry name" value="Homeodomain-like"/>
    <property type="match status" value="1"/>
</dbReference>
<dbReference type="Gene3D" id="1.10.357.10">
    <property type="entry name" value="Tetracycline Repressor, domain 2"/>
    <property type="match status" value="1"/>
</dbReference>
<dbReference type="Pfam" id="PF13305">
    <property type="entry name" value="TetR_C_33"/>
    <property type="match status" value="1"/>
</dbReference>
<keyword evidence="7" id="KW-1185">Reference proteome</keyword>
<protein>
    <submittedName>
        <fullName evidence="6">AcrR family transcriptional regulator</fullName>
    </submittedName>
</protein>
<dbReference type="EMBL" id="JACGWY010000003">
    <property type="protein sequence ID" value="MBA8816823.1"/>
    <property type="molecule type" value="Genomic_DNA"/>
</dbReference>
<evidence type="ECO:0000313" key="7">
    <source>
        <dbReference type="Proteomes" id="UP000526083"/>
    </source>
</evidence>
<dbReference type="RefSeq" id="WP_167046286.1">
    <property type="nucleotide sequence ID" value="NZ_JAAOZB010000001.1"/>
</dbReference>
<reference evidence="6 7" key="1">
    <citation type="submission" date="2020-07" db="EMBL/GenBank/DDBJ databases">
        <title>Sequencing the genomes of 1000 actinobacteria strains.</title>
        <authorList>
            <person name="Klenk H.-P."/>
        </authorList>
    </citation>
    <scope>NUCLEOTIDE SEQUENCE [LARGE SCALE GENOMIC DNA]</scope>
    <source>
        <strain evidence="6 7">DSM 27576</strain>
    </source>
</reference>
<dbReference type="InterPro" id="IPR036271">
    <property type="entry name" value="Tet_transcr_reg_TetR-rel_C_sf"/>
</dbReference>
<accession>A0A7W3PM42</accession>
<dbReference type="SUPFAM" id="SSF48498">
    <property type="entry name" value="Tetracyclin repressor-like, C-terminal domain"/>
    <property type="match status" value="1"/>
</dbReference>
<keyword evidence="1" id="KW-0805">Transcription regulation</keyword>